<evidence type="ECO:0000256" key="7">
    <source>
        <dbReference type="SAM" id="MobiDB-lite"/>
    </source>
</evidence>
<dbReference type="AlphaFoldDB" id="A0AA88QZS8"/>
<evidence type="ECO:0000256" key="6">
    <source>
        <dbReference type="ARBA" id="ARBA00035132"/>
    </source>
</evidence>
<dbReference type="PANTHER" id="PTHR13362:SF2">
    <property type="entry name" value="SMALL RIBOSOMAL SUBUNIT PROTEIN MS33"/>
    <property type="match status" value="1"/>
</dbReference>
<keyword evidence="9" id="KW-1185">Reference proteome</keyword>
<evidence type="ECO:0000256" key="1">
    <source>
        <dbReference type="ARBA" id="ARBA00004173"/>
    </source>
</evidence>
<proteinExistence type="inferred from homology"/>
<evidence type="ECO:0000313" key="9">
    <source>
        <dbReference type="Proteomes" id="UP001187471"/>
    </source>
</evidence>
<feature type="compositionally biased region" description="Polar residues" evidence="7">
    <location>
        <begin position="266"/>
        <end position="277"/>
    </location>
</feature>
<accession>A0AA88QZS8</accession>
<feature type="compositionally biased region" description="Basic residues" evidence="7">
    <location>
        <begin position="246"/>
        <end position="265"/>
    </location>
</feature>
<protein>
    <recommendedName>
        <fullName evidence="6">Small ribosomal subunit protein mS33</fullName>
    </recommendedName>
</protein>
<keyword evidence="5" id="KW-0687">Ribonucleoprotein</keyword>
<reference evidence="8" key="1">
    <citation type="submission" date="2022-12" db="EMBL/GenBank/DDBJ databases">
        <title>Draft genome assemblies for two species of Escallonia (Escalloniales).</title>
        <authorList>
            <person name="Chanderbali A."/>
            <person name="Dervinis C."/>
            <person name="Anghel I."/>
            <person name="Soltis D."/>
            <person name="Soltis P."/>
            <person name="Zapata F."/>
        </authorList>
    </citation>
    <scope>NUCLEOTIDE SEQUENCE</scope>
    <source>
        <strain evidence="8">UCBG92.1500</strain>
        <tissue evidence="8">Leaf</tissue>
    </source>
</reference>
<evidence type="ECO:0000256" key="5">
    <source>
        <dbReference type="ARBA" id="ARBA00023274"/>
    </source>
</evidence>
<dbReference type="InterPro" id="IPR013219">
    <property type="entry name" value="Ribosomal_mS33"/>
</dbReference>
<feature type="region of interest" description="Disordered" evidence="7">
    <location>
        <begin position="244"/>
        <end position="277"/>
    </location>
</feature>
<gene>
    <name evidence="8" type="ORF">RJ640_026360</name>
</gene>
<comment type="caution">
    <text evidence="8">The sequence shown here is derived from an EMBL/GenBank/DDBJ whole genome shotgun (WGS) entry which is preliminary data.</text>
</comment>
<evidence type="ECO:0000256" key="3">
    <source>
        <dbReference type="ARBA" id="ARBA00022980"/>
    </source>
</evidence>
<keyword evidence="4" id="KW-0496">Mitochondrion</keyword>
<dbReference type="GO" id="GO:0005739">
    <property type="term" value="C:mitochondrion"/>
    <property type="evidence" value="ECO:0007669"/>
    <property type="project" value="UniProtKB-SubCell"/>
</dbReference>
<keyword evidence="3" id="KW-0689">Ribosomal protein</keyword>
<comment type="subcellular location">
    <subcellularLocation>
        <location evidence="1">Mitochondrion</location>
    </subcellularLocation>
</comment>
<dbReference type="Proteomes" id="UP001187471">
    <property type="component" value="Unassembled WGS sequence"/>
</dbReference>
<evidence type="ECO:0000256" key="4">
    <source>
        <dbReference type="ARBA" id="ARBA00023128"/>
    </source>
</evidence>
<dbReference type="GO" id="GO:1990904">
    <property type="term" value="C:ribonucleoprotein complex"/>
    <property type="evidence" value="ECO:0007669"/>
    <property type="project" value="UniProtKB-KW"/>
</dbReference>
<dbReference type="PANTHER" id="PTHR13362">
    <property type="entry name" value="MITOCHONDRIAL RIBOSOMAL PROTEIN S33"/>
    <property type="match status" value="1"/>
</dbReference>
<evidence type="ECO:0000256" key="2">
    <source>
        <dbReference type="ARBA" id="ARBA00008970"/>
    </source>
</evidence>
<sequence length="277" mass="30803">MRLHYADLTKASSLSRWPDDLPSDEIYKPNHCRQCPNVMPSDVVTSNCCLGRKLAMLLRDASAMGYPSSRCFSDGISFFVRSGISFFAMLQRWELAMLRQIWDLLLRNASADLGSPSSQCFGRSGISFFAMLWRCLVSWAFLGANEAAHQLFDNFLPAVLQACAFCSSYGMIYRNGMMSVGGLKNAVVQAATRGVTEARERIFGHRSPHKILRKKLIGEKVARSGTLTISRKMTLLRLSKLEMLKRRGKGPPKKGHGKCASKRKQGATSLNNGDDSH</sequence>
<comment type="similarity">
    <text evidence="2">Belongs to the mitochondrion-specific ribosomal protein mS33 family.</text>
</comment>
<organism evidence="8 9">
    <name type="scientific">Escallonia rubra</name>
    <dbReference type="NCBI Taxonomy" id="112253"/>
    <lineage>
        <taxon>Eukaryota</taxon>
        <taxon>Viridiplantae</taxon>
        <taxon>Streptophyta</taxon>
        <taxon>Embryophyta</taxon>
        <taxon>Tracheophyta</taxon>
        <taxon>Spermatophyta</taxon>
        <taxon>Magnoliopsida</taxon>
        <taxon>eudicotyledons</taxon>
        <taxon>Gunneridae</taxon>
        <taxon>Pentapetalae</taxon>
        <taxon>asterids</taxon>
        <taxon>campanulids</taxon>
        <taxon>Escalloniales</taxon>
        <taxon>Escalloniaceae</taxon>
        <taxon>Escallonia</taxon>
    </lineage>
</organism>
<dbReference type="EMBL" id="JAVXUO010001751">
    <property type="protein sequence ID" value="KAK2979462.1"/>
    <property type="molecule type" value="Genomic_DNA"/>
</dbReference>
<dbReference type="GO" id="GO:0005840">
    <property type="term" value="C:ribosome"/>
    <property type="evidence" value="ECO:0007669"/>
    <property type="project" value="UniProtKB-KW"/>
</dbReference>
<name>A0AA88QZS8_9ASTE</name>
<evidence type="ECO:0000313" key="8">
    <source>
        <dbReference type="EMBL" id="KAK2979462.1"/>
    </source>
</evidence>